<dbReference type="Gene3D" id="3.40.50.10240">
    <property type="entry name" value="Thiamin pyrophosphokinase, catalytic domain"/>
    <property type="match status" value="1"/>
</dbReference>
<dbReference type="EC" id="2.7.6.2" evidence="5"/>
<organism evidence="7">
    <name type="scientific">Thermus islandicus</name>
    <dbReference type="NCBI Taxonomy" id="540988"/>
    <lineage>
        <taxon>Bacteria</taxon>
        <taxon>Thermotogati</taxon>
        <taxon>Deinococcota</taxon>
        <taxon>Deinococci</taxon>
        <taxon>Thermales</taxon>
        <taxon>Thermaceae</taxon>
        <taxon>Thermus</taxon>
    </lineage>
</organism>
<proteinExistence type="predicted"/>
<keyword evidence="2" id="KW-0547">Nucleotide-binding</keyword>
<evidence type="ECO:0000256" key="4">
    <source>
        <dbReference type="ARBA" id="ARBA00022840"/>
    </source>
</evidence>
<dbReference type="GO" id="GO:0009229">
    <property type="term" value="P:thiamine diphosphate biosynthetic process"/>
    <property type="evidence" value="ECO:0007669"/>
    <property type="project" value="InterPro"/>
</dbReference>
<dbReference type="GO" id="GO:0004788">
    <property type="term" value="F:thiamine diphosphokinase activity"/>
    <property type="evidence" value="ECO:0007669"/>
    <property type="project" value="UniProtKB-UniRule"/>
</dbReference>
<dbReference type="GO" id="GO:0006772">
    <property type="term" value="P:thiamine metabolic process"/>
    <property type="evidence" value="ECO:0007669"/>
    <property type="project" value="UniProtKB-UniRule"/>
</dbReference>
<dbReference type="GO" id="GO:0016301">
    <property type="term" value="F:kinase activity"/>
    <property type="evidence" value="ECO:0007669"/>
    <property type="project" value="UniProtKB-KW"/>
</dbReference>
<evidence type="ECO:0000256" key="5">
    <source>
        <dbReference type="NCBIfam" id="TIGR01378"/>
    </source>
</evidence>
<dbReference type="InterPro" id="IPR053149">
    <property type="entry name" value="TPK"/>
</dbReference>
<feature type="domain" description="Thiamin pyrophosphokinase catalytic" evidence="6">
    <location>
        <begin position="28"/>
        <end position="124"/>
    </location>
</feature>
<evidence type="ECO:0000256" key="1">
    <source>
        <dbReference type="ARBA" id="ARBA00022679"/>
    </source>
</evidence>
<comment type="caution">
    <text evidence="7">The sequence shown here is derived from an EMBL/GenBank/DDBJ whole genome shotgun (WGS) entry which is preliminary data.</text>
</comment>
<evidence type="ECO:0000256" key="3">
    <source>
        <dbReference type="ARBA" id="ARBA00022777"/>
    </source>
</evidence>
<dbReference type="Pfam" id="PF04263">
    <property type="entry name" value="TPK_catalytic"/>
    <property type="match status" value="1"/>
</dbReference>
<dbReference type="InterPro" id="IPR007371">
    <property type="entry name" value="TPK_catalytic"/>
</dbReference>
<evidence type="ECO:0000259" key="6">
    <source>
        <dbReference type="Pfam" id="PF04263"/>
    </source>
</evidence>
<dbReference type="AlphaFoldDB" id="A0A7C2C3K8"/>
<gene>
    <name evidence="7" type="ORF">ENP73_09185</name>
</gene>
<dbReference type="PANTHER" id="PTHR41299:SF1">
    <property type="entry name" value="THIAMINE PYROPHOSPHOKINASE"/>
    <property type="match status" value="1"/>
</dbReference>
<reference evidence="7" key="1">
    <citation type="journal article" date="2020" name="mSystems">
        <title>Genome- and Community-Level Interaction Insights into Carbon Utilization and Element Cycling Functions of Hydrothermarchaeota in Hydrothermal Sediment.</title>
        <authorList>
            <person name="Zhou Z."/>
            <person name="Liu Y."/>
            <person name="Xu W."/>
            <person name="Pan J."/>
            <person name="Luo Z.H."/>
            <person name="Li M."/>
        </authorList>
    </citation>
    <scope>NUCLEOTIDE SEQUENCE [LARGE SCALE GENOMIC DNA]</scope>
    <source>
        <strain evidence="7">SpSt-246</strain>
    </source>
</reference>
<dbReference type="GO" id="GO:0005524">
    <property type="term" value="F:ATP binding"/>
    <property type="evidence" value="ECO:0007669"/>
    <property type="project" value="UniProtKB-KW"/>
</dbReference>
<evidence type="ECO:0000256" key="2">
    <source>
        <dbReference type="ARBA" id="ARBA00022741"/>
    </source>
</evidence>
<protein>
    <recommendedName>
        <fullName evidence="5">Thiamine diphosphokinase</fullName>
        <ecNumber evidence="5">2.7.6.2</ecNumber>
    </recommendedName>
</protein>
<name>A0A7C2C3K8_9DEIN</name>
<dbReference type="EMBL" id="DSKL01000360">
    <property type="protein sequence ID" value="HEH83114.1"/>
    <property type="molecule type" value="Genomic_DNA"/>
</dbReference>
<dbReference type="SUPFAM" id="SSF63999">
    <property type="entry name" value="Thiamin pyrophosphokinase, catalytic domain"/>
    <property type="match status" value="1"/>
</dbReference>
<dbReference type="InterPro" id="IPR036759">
    <property type="entry name" value="TPK_catalytic_sf"/>
</dbReference>
<keyword evidence="4" id="KW-0067">ATP-binding</keyword>
<dbReference type="InterPro" id="IPR006282">
    <property type="entry name" value="Thi_PPkinase"/>
</dbReference>
<sequence>MRRFALLLGGPLLLTEALKERLKGYRLLAADSGGRHALALGLSVELWLGDFDSSPPGLQQALPAPKEVLPEDKDLTDGEALLQRALTWGAEEVLLLGALGGRLDHTLALLELAFALLEKGVRVELTDGLARALPLLPGLHAFPLEPGAPFSLLPFPEATLGVEGARWDLPPTPLRATTRTLENRALGPIRVLVEAGRALLYLFP</sequence>
<keyword evidence="3 7" id="KW-0418">Kinase</keyword>
<dbReference type="NCBIfam" id="TIGR01378">
    <property type="entry name" value="thi_PPkinase"/>
    <property type="match status" value="1"/>
</dbReference>
<dbReference type="PANTHER" id="PTHR41299">
    <property type="entry name" value="THIAMINE PYROPHOSPHOKINASE"/>
    <property type="match status" value="1"/>
</dbReference>
<accession>A0A7C2C3K8</accession>
<keyword evidence="1 7" id="KW-0808">Transferase</keyword>
<evidence type="ECO:0000313" key="7">
    <source>
        <dbReference type="EMBL" id="HEH83114.1"/>
    </source>
</evidence>